<organism evidence="2 3">
    <name type="scientific">Teladorsagia circumcincta</name>
    <name type="common">Brown stomach worm</name>
    <name type="synonym">Ostertagia circumcincta</name>
    <dbReference type="NCBI Taxonomy" id="45464"/>
    <lineage>
        <taxon>Eukaryota</taxon>
        <taxon>Metazoa</taxon>
        <taxon>Ecdysozoa</taxon>
        <taxon>Nematoda</taxon>
        <taxon>Chromadorea</taxon>
        <taxon>Rhabditida</taxon>
        <taxon>Rhabditina</taxon>
        <taxon>Rhabditomorpha</taxon>
        <taxon>Strongyloidea</taxon>
        <taxon>Trichostrongylidae</taxon>
        <taxon>Teladorsagia</taxon>
    </lineage>
</organism>
<dbReference type="Proteomes" id="UP000230423">
    <property type="component" value="Unassembled WGS sequence"/>
</dbReference>
<evidence type="ECO:0000313" key="2">
    <source>
        <dbReference type="EMBL" id="PIO57738.1"/>
    </source>
</evidence>
<protein>
    <submittedName>
        <fullName evidence="2">Uncharacterized protein</fullName>
    </submittedName>
</protein>
<keyword evidence="1" id="KW-1133">Transmembrane helix</keyword>
<feature type="transmembrane region" description="Helical" evidence="1">
    <location>
        <begin position="35"/>
        <end position="57"/>
    </location>
</feature>
<proteinExistence type="predicted"/>
<accession>A0A2G9TIL2</accession>
<name>A0A2G9TIL2_TELCI</name>
<keyword evidence="1" id="KW-0472">Membrane</keyword>
<sequence length="61" mass="6924">MAPLSPRAARSNSPRRFVSRSMITLYGKLIFRFPVFPFSAHFVVSLIRVILTLHIALHISS</sequence>
<gene>
    <name evidence="2" type="ORF">TELCIR_20842</name>
</gene>
<evidence type="ECO:0000256" key="1">
    <source>
        <dbReference type="SAM" id="Phobius"/>
    </source>
</evidence>
<keyword evidence="3" id="KW-1185">Reference proteome</keyword>
<reference evidence="2 3" key="1">
    <citation type="submission" date="2015-09" db="EMBL/GenBank/DDBJ databases">
        <title>Draft genome of the parasitic nematode Teladorsagia circumcincta isolate WARC Sus (inbred).</title>
        <authorList>
            <person name="Mitreva M."/>
        </authorList>
    </citation>
    <scope>NUCLEOTIDE SEQUENCE [LARGE SCALE GENOMIC DNA]</scope>
    <source>
        <strain evidence="2 3">S</strain>
    </source>
</reference>
<evidence type="ECO:0000313" key="3">
    <source>
        <dbReference type="Proteomes" id="UP000230423"/>
    </source>
</evidence>
<keyword evidence="1" id="KW-0812">Transmembrane</keyword>
<dbReference type="AlphaFoldDB" id="A0A2G9TIL2"/>
<dbReference type="EMBL" id="KZ364085">
    <property type="protein sequence ID" value="PIO57738.1"/>
    <property type="molecule type" value="Genomic_DNA"/>
</dbReference>